<accession>A0AA48GTH8</accession>
<dbReference type="InterPro" id="IPR024467">
    <property type="entry name" value="Xre/MbcA/ParS-like_toxin-bd"/>
</dbReference>
<dbReference type="AlphaFoldDB" id="A0AA48GTH8"/>
<evidence type="ECO:0000313" key="5">
    <source>
        <dbReference type="Proteomes" id="UP001238179"/>
    </source>
</evidence>
<proteinExistence type="predicted"/>
<dbReference type="EMBL" id="AP027080">
    <property type="protein sequence ID" value="BDU74055.1"/>
    <property type="molecule type" value="Genomic_DNA"/>
</dbReference>
<keyword evidence="5" id="KW-1185">Reference proteome</keyword>
<evidence type="ECO:0000256" key="1">
    <source>
        <dbReference type="SAM" id="MobiDB-lite"/>
    </source>
</evidence>
<dbReference type="InterPro" id="IPR046847">
    <property type="entry name" value="Xre-like_HTH"/>
</dbReference>
<feature type="domain" description="Antitoxin Xre-like helix-turn-helix" evidence="3">
    <location>
        <begin position="22"/>
        <end position="82"/>
    </location>
</feature>
<dbReference type="GO" id="GO:0003677">
    <property type="term" value="F:DNA binding"/>
    <property type="evidence" value="ECO:0007669"/>
    <property type="project" value="InterPro"/>
</dbReference>
<name>A0AA48GTH8_9BACT</name>
<dbReference type="KEGG" id="msil:METEAL_32290"/>
<feature type="domain" description="Antitoxin Xre/MbcA/ParS-like toxin-binding" evidence="2">
    <location>
        <begin position="87"/>
        <end position="140"/>
    </location>
</feature>
<evidence type="ECO:0008006" key="6">
    <source>
        <dbReference type="Google" id="ProtNLM"/>
    </source>
</evidence>
<reference evidence="5" key="1">
    <citation type="journal article" date="2023" name="Int. J. Syst. Evol. Microbiol.">
        <title>Mesoterricola silvestris gen. nov., sp. nov., Mesoterricola sediminis sp. nov., Geothrix oryzae sp. nov., Geothrix edaphica sp. nov., Geothrix rubra sp. nov., and Geothrix limicola sp. nov., six novel members of Acidobacteriota isolated from soils.</title>
        <authorList>
            <person name="Itoh H."/>
            <person name="Sugisawa Y."/>
            <person name="Mise K."/>
            <person name="Xu Z."/>
            <person name="Kuniyasu M."/>
            <person name="Ushijima N."/>
            <person name="Kawano K."/>
            <person name="Kobayashi E."/>
            <person name="Shiratori Y."/>
            <person name="Masuda Y."/>
            <person name="Senoo K."/>
        </authorList>
    </citation>
    <scope>NUCLEOTIDE SEQUENCE [LARGE SCALE GENOMIC DNA]</scope>
    <source>
        <strain evidence="5">W79</strain>
    </source>
</reference>
<organism evidence="4 5">
    <name type="scientific">Mesoterricola silvestris</name>
    <dbReference type="NCBI Taxonomy" id="2927979"/>
    <lineage>
        <taxon>Bacteria</taxon>
        <taxon>Pseudomonadati</taxon>
        <taxon>Acidobacteriota</taxon>
        <taxon>Holophagae</taxon>
        <taxon>Holophagales</taxon>
        <taxon>Holophagaceae</taxon>
        <taxon>Mesoterricola</taxon>
    </lineage>
</organism>
<dbReference type="RefSeq" id="WP_316412726.1">
    <property type="nucleotide sequence ID" value="NZ_AP027080.1"/>
</dbReference>
<dbReference type="Pfam" id="PF20432">
    <property type="entry name" value="Xre-like-HTH"/>
    <property type="match status" value="1"/>
</dbReference>
<protein>
    <recommendedName>
        <fullName evidence="6">DUF2384 domain-containing protein</fullName>
    </recommendedName>
</protein>
<feature type="region of interest" description="Disordered" evidence="1">
    <location>
        <begin position="1"/>
        <end position="23"/>
    </location>
</feature>
<evidence type="ECO:0000313" key="4">
    <source>
        <dbReference type="EMBL" id="BDU74055.1"/>
    </source>
</evidence>
<dbReference type="Proteomes" id="UP001238179">
    <property type="component" value="Chromosome"/>
</dbReference>
<evidence type="ECO:0000259" key="2">
    <source>
        <dbReference type="Pfam" id="PF09722"/>
    </source>
</evidence>
<dbReference type="Pfam" id="PF09722">
    <property type="entry name" value="Xre_MbcA_ParS_C"/>
    <property type="match status" value="1"/>
</dbReference>
<gene>
    <name evidence="4" type="ORF">METEAL_32290</name>
</gene>
<sequence length="142" mass="16036">MNRNNVEDLATGPQGAGRGVDAQRHSGPAIRAFFRISEEWKLSVEEQLDLLGMESRSTFFNWKRAQNARLDRDQLERVSHVLGIYKALRILFPSVEQANAWVKKPNAAPLFEGQPALGRMREGIRGLFAVRSYLDAQRGGWA</sequence>
<evidence type="ECO:0000259" key="3">
    <source>
        <dbReference type="Pfam" id="PF20432"/>
    </source>
</evidence>